<evidence type="ECO:0000256" key="9">
    <source>
        <dbReference type="ARBA" id="ARBA00022777"/>
    </source>
</evidence>
<dbReference type="InterPro" id="IPR003758">
    <property type="entry name" value="LpxK"/>
</dbReference>
<sequence length="340" mass="36206">MTLIERIWYTPHHPLAWVLRPLSWLFGALAGLRRACYRLGWPRRQHLPVPVVVIGNLTVGGTGKTPLTIYLVQALQAQGRRPGIVSRGYGTDAHTPRAVMPDSLPGWAGDEPLLLARETGVPVYICRRRVAAAQALLAAHPQVDVLVCDDGLQHLALSPDVALCVIDGARGLGNGALLPAGPLREPVSRLHGMDALVVNGGTTLPLPAAVPRYTMRLVPGVFHRLDDAAQTRTAEQFHGEPLTALCGIGNPGRFFATLTTLGLTFTPHALADHHVFTLADLPEGTVLVTAKDAVKLAALPGLGRAGARIWVLPVAAALSPDLAAWVAQQLEEIGHGRKTA</sequence>
<keyword evidence="10 13" id="KW-0067">ATP-binding</keyword>
<evidence type="ECO:0000313" key="15">
    <source>
        <dbReference type="Proteomes" id="UP001061302"/>
    </source>
</evidence>
<comment type="function">
    <text evidence="1 13">Transfers the gamma-phosphate of ATP to the 4'-position of a tetraacyldisaccharide 1-phosphate intermediate (termed DS-1-P) to form tetraacyldisaccharide 1,4'-bis-phosphate (lipid IVA).</text>
</comment>
<proteinExistence type="inferred from homology"/>
<evidence type="ECO:0000313" key="14">
    <source>
        <dbReference type="EMBL" id="UXY14736.1"/>
    </source>
</evidence>
<reference evidence="14" key="1">
    <citation type="submission" date="2022-10" db="EMBL/GenBank/DDBJ databases">
        <title>Chitiniphilus purpureus sp. nov., a novel chitin-degrading bacterium isolated from crawfish pond sediment.</title>
        <authorList>
            <person name="Li K."/>
        </authorList>
    </citation>
    <scope>NUCLEOTIDE SEQUENCE</scope>
    <source>
        <strain evidence="14">CD1</strain>
    </source>
</reference>
<keyword evidence="7 13" id="KW-0808">Transferase</keyword>
<keyword evidence="6 13" id="KW-0441">Lipid A biosynthesis</keyword>
<evidence type="ECO:0000256" key="2">
    <source>
        <dbReference type="ARBA" id="ARBA00004870"/>
    </source>
</evidence>
<keyword evidence="8 13" id="KW-0547">Nucleotide-binding</keyword>
<dbReference type="Proteomes" id="UP001061302">
    <property type="component" value="Chromosome"/>
</dbReference>
<comment type="similarity">
    <text evidence="13">Belongs to the LpxK family.</text>
</comment>
<keyword evidence="9 13" id="KW-0418">Kinase</keyword>
<dbReference type="GO" id="GO:0009029">
    <property type="term" value="F:lipid-A 4'-kinase activity"/>
    <property type="evidence" value="ECO:0007669"/>
    <property type="project" value="UniProtKB-EC"/>
</dbReference>
<evidence type="ECO:0000256" key="11">
    <source>
        <dbReference type="ARBA" id="ARBA00023098"/>
    </source>
</evidence>
<evidence type="ECO:0000256" key="1">
    <source>
        <dbReference type="ARBA" id="ARBA00002274"/>
    </source>
</evidence>
<evidence type="ECO:0000256" key="13">
    <source>
        <dbReference type="HAMAP-Rule" id="MF_00409"/>
    </source>
</evidence>
<evidence type="ECO:0000256" key="8">
    <source>
        <dbReference type="ARBA" id="ARBA00022741"/>
    </source>
</evidence>
<dbReference type="Pfam" id="PF02606">
    <property type="entry name" value="LpxK"/>
    <property type="match status" value="1"/>
</dbReference>
<dbReference type="EC" id="2.7.1.130" evidence="3 13"/>
<organism evidence="14 15">
    <name type="scientific">Chitiniphilus purpureus</name>
    <dbReference type="NCBI Taxonomy" id="2981137"/>
    <lineage>
        <taxon>Bacteria</taxon>
        <taxon>Pseudomonadati</taxon>
        <taxon>Pseudomonadota</taxon>
        <taxon>Betaproteobacteria</taxon>
        <taxon>Neisseriales</taxon>
        <taxon>Chitinibacteraceae</taxon>
        <taxon>Chitiniphilus</taxon>
    </lineage>
</organism>
<evidence type="ECO:0000256" key="5">
    <source>
        <dbReference type="ARBA" id="ARBA00022516"/>
    </source>
</evidence>
<evidence type="ECO:0000256" key="12">
    <source>
        <dbReference type="ARBA" id="ARBA00029757"/>
    </source>
</evidence>
<evidence type="ECO:0000256" key="6">
    <source>
        <dbReference type="ARBA" id="ARBA00022556"/>
    </source>
</evidence>
<dbReference type="EMBL" id="CP106753">
    <property type="protein sequence ID" value="UXY14736.1"/>
    <property type="molecule type" value="Genomic_DNA"/>
</dbReference>
<dbReference type="PANTHER" id="PTHR42724:SF1">
    <property type="entry name" value="TETRAACYLDISACCHARIDE 4'-KINASE, MITOCHONDRIAL-RELATED"/>
    <property type="match status" value="1"/>
</dbReference>
<gene>
    <name evidence="13 14" type="primary">lpxK</name>
    <name evidence="14" type="ORF">N8I74_15635</name>
</gene>
<protein>
    <recommendedName>
        <fullName evidence="4 13">Tetraacyldisaccharide 4'-kinase</fullName>
        <ecNumber evidence="3 13">2.7.1.130</ecNumber>
    </recommendedName>
    <alternativeName>
        <fullName evidence="12 13">Lipid A 4'-kinase</fullName>
    </alternativeName>
</protein>
<dbReference type="PANTHER" id="PTHR42724">
    <property type="entry name" value="TETRAACYLDISACCHARIDE 4'-KINASE"/>
    <property type="match status" value="1"/>
</dbReference>
<keyword evidence="15" id="KW-1185">Reference proteome</keyword>
<name>A0ABY6DNQ3_9NEIS</name>
<evidence type="ECO:0000256" key="10">
    <source>
        <dbReference type="ARBA" id="ARBA00022840"/>
    </source>
</evidence>
<dbReference type="SUPFAM" id="SSF52540">
    <property type="entry name" value="P-loop containing nucleoside triphosphate hydrolases"/>
    <property type="match status" value="1"/>
</dbReference>
<evidence type="ECO:0000256" key="4">
    <source>
        <dbReference type="ARBA" id="ARBA00016436"/>
    </source>
</evidence>
<dbReference type="HAMAP" id="MF_00409">
    <property type="entry name" value="LpxK"/>
    <property type="match status" value="1"/>
</dbReference>
<evidence type="ECO:0000256" key="7">
    <source>
        <dbReference type="ARBA" id="ARBA00022679"/>
    </source>
</evidence>
<feature type="binding site" evidence="13">
    <location>
        <begin position="58"/>
        <end position="65"/>
    </location>
    <ligand>
        <name>ATP</name>
        <dbReference type="ChEBI" id="CHEBI:30616"/>
    </ligand>
</feature>
<comment type="pathway">
    <text evidence="2 13">Glycolipid biosynthesis; lipid IV(A) biosynthesis; lipid IV(A) from (3R)-3-hydroxytetradecanoyl-[acyl-carrier-protein] and UDP-N-acetyl-alpha-D-glucosamine: step 6/6.</text>
</comment>
<keyword evidence="11 13" id="KW-0443">Lipid metabolism</keyword>
<dbReference type="InterPro" id="IPR027417">
    <property type="entry name" value="P-loop_NTPase"/>
</dbReference>
<keyword evidence="5 13" id="KW-0444">Lipid biosynthesis</keyword>
<accession>A0ABY6DNQ3</accession>
<evidence type="ECO:0000256" key="3">
    <source>
        <dbReference type="ARBA" id="ARBA00012071"/>
    </source>
</evidence>
<dbReference type="NCBIfam" id="TIGR00682">
    <property type="entry name" value="lpxK"/>
    <property type="match status" value="1"/>
</dbReference>
<dbReference type="RefSeq" id="WP_263124039.1">
    <property type="nucleotide sequence ID" value="NZ_CP106753.1"/>
</dbReference>
<comment type="catalytic activity">
    <reaction evidence="13">
        <text>a lipid A disaccharide + ATP = a lipid IVA + ADP + H(+)</text>
        <dbReference type="Rhea" id="RHEA:67840"/>
        <dbReference type="ChEBI" id="CHEBI:15378"/>
        <dbReference type="ChEBI" id="CHEBI:30616"/>
        <dbReference type="ChEBI" id="CHEBI:176343"/>
        <dbReference type="ChEBI" id="CHEBI:176425"/>
        <dbReference type="ChEBI" id="CHEBI:456216"/>
        <dbReference type="EC" id="2.7.1.130"/>
    </reaction>
</comment>